<dbReference type="AlphaFoldDB" id="A0A2A5RLN1"/>
<dbReference type="Pfam" id="PF01569">
    <property type="entry name" value="PAP2"/>
    <property type="match status" value="1"/>
</dbReference>
<feature type="transmembrane region" description="Helical" evidence="1">
    <location>
        <begin position="17"/>
        <end position="38"/>
    </location>
</feature>
<protein>
    <submittedName>
        <fullName evidence="3">Membrane-associated phospholipid phosphatase</fullName>
    </submittedName>
</protein>
<dbReference type="SMART" id="SM00014">
    <property type="entry name" value="acidPPc"/>
    <property type="match status" value="1"/>
</dbReference>
<dbReference type="Proteomes" id="UP000218181">
    <property type="component" value="Unassembled WGS sequence"/>
</dbReference>
<dbReference type="Gene3D" id="1.20.144.10">
    <property type="entry name" value="Phosphatidic acid phosphatase type 2/haloperoxidase"/>
    <property type="match status" value="2"/>
</dbReference>
<evidence type="ECO:0000259" key="2">
    <source>
        <dbReference type="SMART" id="SM00014"/>
    </source>
</evidence>
<evidence type="ECO:0000256" key="1">
    <source>
        <dbReference type="SAM" id="Phobius"/>
    </source>
</evidence>
<dbReference type="EMBL" id="JXJU01000005">
    <property type="protein sequence ID" value="PCS00206.1"/>
    <property type="molecule type" value="Genomic_DNA"/>
</dbReference>
<accession>A0A2A5RLN1</accession>
<organism evidence="3 4">
    <name type="scientific">Lactococcus fujiensis JCM 16395</name>
    <dbReference type="NCBI Taxonomy" id="1291764"/>
    <lineage>
        <taxon>Bacteria</taxon>
        <taxon>Bacillati</taxon>
        <taxon>Bacillota</taxon>
        <taxon>Bacilli</taxon>
        <taxon>Lactobacillales</taxon>
        <taxon>Streptococcaceae</taxon>
        <taxon>Lactococcus</taxon>
    </lineage>
</organism>
<keyword evidence="1" id="KW-0812">Transmembrane</keyword>
<proteinExistence type="predicted"/>
<feature type="transmembrane region" description="Helical" evidence="1">
    <location>
        <begin position="144"/>
        <end position="163"/>
    </location>
</feature>
<sequence length="176" mass="19697">MQSSHFLVTFFSHFTNFFGDTGGSILAAIVCLFLFFIIKEKISAIWLGILVVASTLCNTIIKSVIGRVRPDIHRLAGFTNEPGYSFASGHSTFTTVLFGCLFLMFLVKMKSNAARFGWGIGALVMILLVMFSRIFVGVHYPTDTVGGFLEGLTFLMLTYPTYLKYKAKKYSWKILN</sequence>
<keyword evidence="4" id="KW-1185">Reference proteome</keyword>
<dbReference type="CDD" id="cd03392">
    <property type="entry name" value="PAP2_like_2"/>
    <property type="match status" value="1"/>
</dbReference>
<feature type="transmembrane region" description="Helical" evidence="1">
    <location>
        <begin position="45"/>
        <end position="65"/>
    </location>
</feature>
<dbReference type="InterPro" id="IPR000326">
    <property type="entry name" value="PAP2/HPO"/>
</dbReference>
<dbReference type="SUPFAM" id="SSF48317">
    <property type="entry name" value="Acid phosphatase/Vanadium-dependent haloperoxidase"/>
    <property type="match status" value="1"/>
</dbReference>
<dbReference type="PANTHER" id="PTHR14969">
    <property type="entry name" value="SPHINGOSINE-1-PHOSPHATE PHOSPHOHYDROLASE"/>
    <property type="match status" value="1"/>
</dbReference>
<evidence type="ECO:0000313" key="4">
    <source>
        <dbReference type="Proteomes" id="UP000218181"/>
    </source>
</evidence>
<dbReference type="InterPro" id="IPR036938">
    <property type="entry name" value="PAP2/HPO_sf"/>
</dbReference>
<dbReference type="STRING" id="1291764.GCA_001311235_02358"/>
<keyword evidence="1" id="KW-1133">Transmembrane helix</keyword>
<gene>
    <name evidence="3" type="ORF">RT41_GL001517</name>
</gene>
<evidence type="ECO:0000313" key="3">
    <source>
        <dbReference type="EMBL" id="PCS00206.1"/>
    </source>
</evidence>
<feature type="transmembrane region" description="Helical" evidence="1">
    <location>
        <begin position="85"/>
        <end position="106"/>
    </location>
</feature>
<comment type="caution">
    <text evidence="3">The sequence shown here is derived from an EMBL/GenBank/DDBJ whole genome shotgun (WGS) entry which is preliminary data.</text>
</comment>
<name>A0A2A5RLN1_9LACT</name>
<dbReference type="PANTHER" id="PTHR14969:SF13">
    <property type="entry name" value="AT30094P"/>
    <property type="match status" value="1"/>
</dbReference>
<keyword evidence="1" id="KW-0472">Membrane</keyword>
<reference evidence="3 4" key="1">
    <citation type="submission" date="2014-12" db="EMBL/GenBank/DDBJ databases">
        <title>Draft genome sequences of 10 type strains of Lactococcus.</title>
        <authorList>
            <person name="Sun Z."/>
            <person name="Zhong Z."/>
            <person name="Liu W."/>
            <person name="Zhang W."/>
            <person name="Zhang H."/>
        </authorList>
    </citation>
    <scope>NUCLEOTIDE SEQUENCE [LARGE SCALE GENOMIC DNA]</scope>
    <source>
        <strain evidence="3 4">JCM 16395</strain>
    </source>
</reference>
<feature type="transmembrane region" description="Helical" evidence="1">
    <location>
        <begin position="118"/>
        <end position="138"/>
    </location>
</feature>
<feature type="domain" description="Phosphatidic acid phosphatase type 2/haloperoxidase" evidence="2">
    <location>
        <begin position="44"/>
        <end position="159"/>
    </location>
</feature>